<dbReference type="OrthoDB" id="10256179at2759"/>
<gene>
    <name evidence="5" type="ORF">FGO68_gene7965</name>
</gene>
<evidence type="ECO:0000256" key="3">
    <source>
        <dbReference type="SAM" id="MobiDB-lite"/>
    </source>
</evidence>
<dbReference type="PANTHER" id="PTHR22870:SF466">
    <property type="entry name" value="ANKYRIN REPEAT-CONTAINING PROTEIN"/>
    <property type="match status" value="1"/>
</dbReference>
<dbReference type="AlphaFoldDB" id="A0A8J8NX40"/>
<sequence length="881" mass="98541">MNPSEPILSKQQLRQRLLKNMHAKQQQQQQQDLISEYQQYEEQKTSQYVTPIPEDNLLMDSPVKEDNGMAALIDEEDDMGEFKGDGVGLGIPSLSDDEAGAWNEGNMRQLSTEQWDGERKSTQQWENQSRITLPEESKEEYFIPKQENITANFHEKVLPVPVAEERLKQWVGGVDLQLSSQQSSVRAGPGLNTSTEHLPPKSSSTRTSQKTPKSSNQYKITQTTTGQPNQINMEGTSQSPLRLPQVQSSSLHQSSHPSPFYFETAAHDDNFILSASESQKLEAEIRQKGVYLMAFGKNSNGELGVSNSKDVVSPVYPKIKQREIIAKWISSGSNHSAIVTQQGELFIAGSTLHGKIGIQGLNLMQITKFQQVNALAGFKVVQVACGDYHTMCLTEEGQVYAWGGTLHKKLAERQAGMGIEPQLVTALADKHISYIDCGDFHSLALDYEGRLFTWGGGGPSYNKGQCGHGKRVDSEHPQQVLLRKRVIQASAGGYHTLALCEGNELYGWGNSMHGECGHGEYNEQTVPKMVKMPKGDSQLQYQLDTLSEDGISHAASQDQLQTPEIIQISAGGHHSLIMTKGGSVYSFGYGSHGQLGLRSTKNFATPQLVRDLLSKPIRMIAAGWNHSLVLSERGDLYSCGYGNHGQLGLGLEQIDSKVGFTHVSTISSRNISQIFAGGNHSWVTLDPNLPVRDRYRPPSPLGQIQQSIIFPLQSTSPLSLSPRQMPKSTLDPLPQKHPISIEVTYQDGMQLTQRYVTFELPQGDKLSRQAVEDWLTAQQMVYHKLVEQPDQKKGETSINVCVIVDSMRDQRVARWIEENVQNEGVFSDRVLVEEEDMEQYPLEQWLGEWTWVFMKYLKQQSLVSAPRFKEIRPRYLQRTFI</sequence>
<feature type="region of interest" description="Disordered" evidence="3">
    <location>
        <begin position="180"/>
        <end position="260"/>
    </location>
</feature>
<evidence type="ECO:0000313" key="6">
    <source>
        <dbReference type="Proteomes" id="UP000785679"/>
    </source>
</evidence>
<dbReference type="Pfam" id="PF25390">
    <property type="entry name" value="WD40_RLD"/>
    <property type="match status" value="1"/>
</dbReference>
<name>A0A8J8NX40_HALGN</name>
<dbReference type="EMBL" id="RRYP01003647">
    <property type="protein sequence ID" value="TNV83617.1"/>
    <property type="molecule type" value="Genomic_DNA"/>
</dbReference>
<dbReference type="PROSITE" id="PS50012">
    <property type="entry name" value="RCC1_3"/>
    <property type="match status" value="7"/>
</dbReference>
<comment type="caution">
    <text evidence="5">The sequence shown here is derived from an EMBL/GenBank/DDBJ whole genome shotgun (WGS) entry which is preliminary data.</text>
</comment>
<feature type="repeat" description="RCC1" evidence="2">
    <location>
        <begin position="449"/>
        <end position="502"/>
    </location>
</feature>
<feature type="compositionally biased region" description="Polar residues" evidence="3">
    <location>
        <begin position="191"/>
        <end position="240"/>
    </location>
</feature>
<feature type="repeat" description="RCC1" evidence="2">
    <location>
        <begin position="290"/>
        <end position="342"/>
    </location>
</feature>
<keyword evidence="1" id="KW-0677">Repeat</keyword>
<dbReference type="InterPro" id="IPR009091">
    <property type="entry name" value="RCC1/BLIP-II"/>
</dbReference>
<dbReference type="PRINTS" id="PR00633">
    <property type="entry name" value="RCCNDNSATION"/>
</dbReference>
<dbReference type="Proteomes" id="UP000785679">
    <property type="component" value="Unassembled WGS sequence"/>
</dbReference>
<feature type="repeat" description="RCC1" evidence="2">
    <location>
        <begin position="343"/>
        <end position="396"/>
    </location>
</feature>
<evidence type="ECO:0000313" key="5">
    <source>
        <dbReference type="EMBL" id="TNV83617.1"/>
    </source>
</evidence>
<dbReference type="Gene3D" id="2.130.10.30">
    <property type="entry name" value="Regulator of chromosome condensation 1/beta-lactamase-inhibitor protein II"/>
    <property type="match status" value="2"/>
</dbReference>
<feature type="repeat" description="RCC1" evidence="2">
    <location>
        <begin position="634"/>
        <end position="687"/>
    </location>
</feature>
<organism evidence="5 6">
    <name type="scientific">Halteria grandinella</name>
    <dbReference type="NCBI Taxonomy" id="5974"/>
    <lineage>
        <taxon>Eukaryota</taxon>
        <taxon>Sar</taxon>
        <taxon>Alveolata</taxon>
        <taxon>Ciliophora</taxon>
        <taxon>Intramacronucleata</taxon>
        <taxon>Spirotrichea</taxon>
        <taxon>Stichotrichia</taxon>
        <taxon>Sporadotrichida</taxon>
        <taxon>Halteriidae</taxon>
        <taxon>Halteria</taxon>
    </lineage>
</organism>
<dbReference type="PROSITE" id="PS00626">
    <property type="entry name" value="RCC1_2"/>
    <property type="match status" value="3"/>
</dbReference>
<reference evidence="5" key="1">
    <citation type="submission" date="2019-06" db="EMBL/GenBank/DDBJ databases">
        <authorList>
            <person name="Zheng W."/>
        </authorList>
    </citation>
    <scope>NUCLEOTIDE SEQUENCE</scope>
    <source>
        <strain evidence="5">QDHG01</strain>
    </source>
</reference>
<dbReference type="InterPro" id="IPR000408">
    <property type="entry name" value="Reg_chr_condens"/>
</dbReference>
<dbReference type="InterPro" id="IPR058923">
    <property type="entry name" value="RCC1-like_dom"/>
</dbReference>
<evidence type="ECO:0000259" key="4">
    <source>
        <dbReference type="Pfam" id="PF25390"/>
    </source>
</evidence>
<proteinExistence type="predicted"/>
<protein>
    <recommendedName>
        <fullName evidence="4">RCC1-like domain-containing protein</fullName>
    </recommendedName>
</protein>
<feature type="domain" description="RCC1-like" evidence="4">
    <location>
        <begin position="292"/>
        <end position="682"/>
    </location>
</feature>
<dbReference type="SUPFAM" id="SSF50985">
    <property type="entry name" value="RCC1/BLIP-II"/>
    <property type="match status" value="2"/>
</dbReference>
<feature type="compositionally biased region" description="Low complexity" evidence="3">
    <location>
        <begin position="243"/>
        <end position="259"/>
    </location>
</feature>
<feature type="repeat" description="RCC1" evidence="2">
    <location>
        <begin position="582"/>
        <end position="633"/>
    </location>
</feature>
<evidence type="ECO:0000256" key="2">
    <source>
        <dbReference type="PROSITE-ProRule" id="PRU00235"/>
    </source>
</evidence>
<dbReference type="PANTHER" id="PTHR22870">
    <property type="entry name" value="REGULATOR OF CHROMOSOME CONDENSATION"/>
    <property type="match status" value="1"/>
</dbReference>
<dbReference type="InterPro" id="IPR051210">
    <property type="entry name" value="Ub_ligase/GEF_domain"/>
</dbReference>
<feature type="repeat" description="RCC1" evidence="2">
    <location>
        <begin position="503"/>
        <end position="581"/>
    </location>
</feature>
<keyword evidence="6" id="KW-1185">Reference proteome</keyword>
<evidence type="ECO:0000256" key="1">
    <source>
        <dbReference type="ARBA" id="ARBA00022737"/>
    </source>
</evidence>
<accession>A0A8J8NX40</accession>
<feature type="repeat" description="RCC1" evidence="2">
    <location>
        <begin position="397"/>
        <end position="448"/>
    </location>
</feature>